<dbReference type="InterPro" id="IPR050951">
    <property type="entry name" value="Retrovirus_Pol_polyprotein"/>
</dbReference>
<dbReference type="SUPFAM" id="SSF53098">
    <property type="entry name" value="Ribonuclease H-like"/>
    <property type="match status" value="1"/>
</dbReference>
<dbReference type="InterPro" id="IPR012337">
    <property type="entry name" value="RNaseH-like_sf"/>
</dbReference>
<feature type="region of interest" description="Disordered" evidence="1">
    <location>
        <begin position="214"/>
        <end position="235"/>
    </location>
</feature>
<gene>
    <name evidence="3" type="ORF">Tci_131025</name>
</gene>
<protein>
    <submittedName>
        <fullName evidence="3">Putative reverse transcriptase domain-containing protein</fullName>
    </submittedName>
</protein>
<keyword evidence="3" id="KW-0808">Transferase</keyword>
<keyword evidence="3" id="KW-0695">RNA-directed DNA polymerase</keyword>
<evidence type="ECO:0000259" key="2">
    <source>
        <dbReference type="Pfam" id="PF17921"/>
    </source>
</evidence>
<evidence type="ECO:0000256" key="1">
    <source>
        <dbReference type="SAM" id="MobiDB-lite"/>
    </source>
</evidence>
<organism evidence="3">
    <name type="scientific">Tanacetum cinerariifolium</name>
    <name type="common">Dalmatian daisy</name>
    <name type="synonym">Chrysanthemum cinerariifolium</name>
    <dbReference type="NCBI Taxonomy" id="118510"/>
    <lineage>
        <taxon>Eukaryota</taxon>
        <taxon>Viridiplantae</taxon>
        <taxon>Streptophyta</taxon>
        <taxon>Embryophyta</taxon>
        <taxon>Tracheophyta</taxon>
        <taxon>Spermatophyta</taxon>
        <taxon>Magnoliopsida</taxon>
        <taxon>eudicotyledons</taxon>
        <taxon>Gunneridae</taxon>
        <taxon>Pentapetalae</taxon>
        <taxon>asterids</taxon>
        <taxon>campanulids</taxon>
        <taxon>Asterales</taxon>
        <taxon>Asteraceae</taxon>
        <taxon>Asteroideae</taxon>
        <taxon>Anthemideae</taxon>
        <taxon>Anthemidinae</taxon>
        <taxon>Tanacetum</taxon>
    </lineage>
</organism>
<dbReference type="EMBL" id="BKCJ010028040">
    <property type="protein sequence ID" value="GEV59048.1"/>
    <property type="molecule type" value="Genomic_DNA"/>
</dbReference>
<dbReference type="PANTHER" id="PTHR37984">
    <property type="entry name" value="PROTEIN CBG26694"/>
    <property type="match status" value="1"/>
</dbReference>
<feature type="domain" description="Integrase zinc-binding" evidence="2">
    <location>
        <begin position="49"/>
        <end position="101"/>
    </location>
</feature>
<comment type="caution">
    <text evidence="3">The sequence shown here is derived from an EMBL/GenBank/DDBJ whole genome shotgun (WGS) entry which is preliminary data.</text>
</comment>
<accession>A0A699GPG7</accession>
<dbReference type="Pfam" id="PF17921">
    <property type="entry name" value="Integrase_H2C2"/>
    <property type="match status" value="1"/>
</dbReference>
<dbReference type="InterPro" id="IPR041588">
    <property type="entry name" value="Integrase_H2C2"/>
</dbReference>
<dbReference type="AlphaFoldDB" id="A0A699GPG7"/>
<keyword evidence="3" id="KW-0548">Nucleotidyltransferase</keyword>
<reference evidence="3" key="1">
    <citation type="journal article" date="2019" name="Sci. Rep.">
        <title>Draft genome of Tanacetum cinerariifolium, the natural source of mosquito coil.</title>
        <authorList>
            <person name="Yamashiro T."/>
            <person name="Shiraishi A."/>
            <person name="Satake H."/>
            <person name="Nakayama K."/>
        </authorList>
    </citation>
    <scope>NUCLEOTIDE SEQUENCE</scope>
</reference>
<name>A0A699GPG7_TANCI</name>
<dbReference type="PANTHER" id="PTHR37984:SF5">
    <property type="entry name" value="PROTEIN NYNRIN-LIKE"/>
    <property type="match status" value="1"/>
</dbReference>
<proteinExistence type="predicted"/>
<evidence type="ECO:0000313" key="3">
    <source>
        <dbReference type="EMBL" id="GEV59048.1"/>
    </source>
</evidence>
<dbReference type="Gene3D" id="1.10.340.70">
    <property type="match status" value="1"/>
</dbReference>
<sequence length="256" mass="29899">MMLASQNEAFKVFDAPAEILGGLDEQMKRKSDGALYYLDRIWVPLTGDVRPLIIDEAHKSMYSVHPGADKMYYDLWFMYWWPGMKKDIAMYVSKCLTCLKSMQEALGTQLDMSMAYHSQTDGQREHTIQTLEDMLRALIMEYLVKISKKACILKLKRRHLKITVMTSNMPYPSRKIRLTMTKKSRESSRNLSLIDDDLFTYEVEIAEVTNIPCDLKKEDDSEQQMSHESDDDMEYDPSDVEFTEWLAFHEITWVGK</sequence>
<dbReference type="GO" id="GO:0003964">
    <property type="term" value="F:RNA-directed DNA polymerase activity"/>
    <property type="evidence" value="ECO:0007669"/>
    <property type="project" value="UniProtKB-KW"/>
</dbReference>